<reference evidence="1 2" key="1">
    <citation type="submission" date="2019-05" db="EMBL/GenBank/DDBJ databases">
        <title>Comparative genomics and metabolomics analyses of clavulanic acid producing Streptomyces species provides insight into specialized metabolism and evolution of beta-lactam biosynthetic gene clusters.</title>
        <authorList>
            <person name="Moore M.A."/>
            <person name="Cruz-Morales P."/>
            <person name="Barona Gomez F."/>
            <person name="Kapil T."/>
        </authorList>
    </citation>
    <scope>NUCLEOTIDE SEQUENCE [LARGE SCALE GENOMIC DNA]</scope>
    <source>
        <strain evidence="1 2">NRRL 5741</strain>
    </source>
</reference>
<accession>A0A646KTL8</accession>
<name>A0A646KTL8_STRJU</name>
<evidence type="ECO:0000313" key="1">
    <source>
        <dbReference type="EMBL" id="MQT05440.1"/>
    </source>
</evidence>
<dbReference type="RefSeq" id="WP_153526863.1">
    <property type="nucleotide sequence ID" value="NZ_JBEPDZ010000027.1"/>
</dbReference>
<sequence length="69" mass="7341">MQLADLPDGGVVAAGRVEEALILELALSAYVLKRPDGGLAVRALRAVEQVDGRRERDMGEAAREAEPKA</sequence>
<organism evidence="1 2">
    <name type="scientific">Streptomyces jumonjinensis</name>
    <dbReference type="NCBI Taxonomy" id="1945"/>
    <lineage>
        <taxon>Bacteria</taxon>
        <taxon>Bacillati</taxon>
        <taxon>Actinomycetota</taxon>
        <taxon>Actinomycetes</taxon>
        <taxon>Kitasatosporales</taxon>
        <taxon>Streptomycetaceae</taxon>
        <taxon>Streptomyces</taxon>
    </lineage>
</organism>
<comment type="caution">
    <text evidence="1">The sequence shown here is derived from an EMBL/GenBank/DDBJ whole genome shotgun (WGS) entry which is preliminary data.</text>
</comment>
<protein>
    <submittedName>
        <fullName evidence="1">Uncharacterized protein</fullName>
    </submittedName>
</protein>
<dbReference type="EMBL" id="VCLA01000201">
    <property type="protein sequence ID" value="MQT05440.1"/>
    <property type="molecule type" value="Genomic_DNA"/>
</dbReference>
<dbReference type="Proteomes" id="UP000419138">
    <property type="component" value="Unassembled WGS sequence"/>
</dbReference>
<dbReference type="AlphaFoldDB" id="A0A646KTL8"/>
<proteinExistence type="predicted"/>
<evidence type="ECO:0000313" key="2">
    <source>
        <dbReference type="Proteomes" id="UP000419138"/>
    </source>
</evidence>
<keyword evidence="2" id="KW-1185">Reference proteome</keyword>
<gene>
    <name evidence="1" type="ORF">FF041_36715</name>
</gene>